<dbReference type="KEGG" id="fmr:Fuma_01661"/>
<dbReference type="InterPro" id="IPR018712">
    <property type="entry name" value="Tle1-like_cat"/>
</dbReference>
<dbReference type="Proteomes" id="UP000187735">
    <property type="component" value="Chromosome"/>
</dbReference>
<dbReference type="InterPro" id="IPR029058">
    <property type="entry name" value="AB_hydrolase_fold"/>
</dbReference>
<dbReference type="Pfam" id="PF09994">
    <property type="entry name" value="T6SS_Tle1-like_cat"/>
    <property type="match status" value="2"/>
</dbReference>
<accession>A0A1P8WDE0</accession>
<organism evidence="2 3">
    <name type="scientific">Fuerstiella marisgermanici</name>
    <dbReference type="NCBI Taxonomy" id="1891926"/>
    <lineage>
        <taxon>Bacteria</taxon>
        <taxon>Pseudomonadati</taxon>
        <taxon>Planctomycetota</taxon>
        <taxon>Planctomycetia</taxon>
        <taxon>Planctomycetales</taxon>
        <taxon>Planctomycetaceae</taxon>
        <taxon>Fuerstiella</taxon>
    </lineage>
</organism>
<evidence type="ECO:0000313" key="3">
    <source>
        <dbReference type="Proteomes" id="UP000187735"/>
    </source>
</evidence>
<feature type="domain" description="T6SS Phospholipase effector Tle1-like catalytic" evidence="1">
    <location>
        <begin position="129"/>
        <end position="228"/>
    </location>
</feature>
<dbReference type="AlphaFoldDB" id="A0A1P8WDE0"/>
<evidence type="ECO:0000259" key="1">
    <source>
        <dbReference type="Pfam" id="PF09994"/>
    </source>
</evidence>
<keyword evidence="3" id="KW-1185">Reference proteome</keyword>
<dbReference type="Gene3D" id="2.60.120.430">
    <property type="entry name" value="Galactose-binding lectin"/>
    <property type="match status" value="1"/>
</dbReference>
<gene>
    <name evidence="2" type="ORF">Fuma_01661</name>
</gene>
<name>A0A1P8WDE0_9PLAN</name>
<reference evidence="2 3" key="1">
    <citation type="journal article" date="2016" name="Front. Microbiol.">
        <title>Fuerstia marisgermanicae gen. nov., sp. nov., an Unusual Member of the Phylum Planctomycetes from the German Wadden Sea.</title>
        <authorList>
            <person name="Kohn T."/>
            <person name="Heuer A."/>
            <person name="Jogler M."/>
            <person name="Vollmers J."/>
            <person name="Boedeker C."/>
            <person name="Bunk B."/>
            <person name="Rast P."/>
            <person name="Borchert D."/>
            <person name="Glockner I."/>
            <person name="Freese H.M."/>
            <person name="Klenk H.P."/>
            <person name="Overmann J."/>
            <person name="Kaster A.K."/>
            <person name="Rohde M."/>
            <person name="Wiegand S."/>
            <person name="Jogler C."/>
        </authorList>
    </citation>
    <scope>NUCLEOTIDE SEQUENCE [LARGE SCALE GENOMIC DNA]</scope>
    <source>
        <strain evidence="2 3">NH11</strain>
    </source>
</reference>
<feature type="domain" description="T6SS Phospholipase effector Tle1-like catalytic" evidence="1">
    <location>
        <begin position="4"/>
        <end position="123"/>
    </location>
</feature>
<dbReference type="PANTHER" id="PTHR33840">
    <property type="match status" value="1"/>
</dbReference>
<dbReference type="RefSeq" id="WP_145944053.1">
    <property type="nucleotide sequence ID" value="NZ_CP017641.1"/>
</dbReference>
<dbReference type="OrthoDB" id="4378831at2"/>
<dbReference type="EMBL" id="CP017641">
    <property type="protein sequence ID" value="APZ92057.1"/>
    <property type="molecule type" value="Genomic_DNA"/>
</dbReference>
<sequence length="500" mass="55754">MTNRLIFCFDGTSNKPEDSVQDHKLISIDDKSITNVLKLHLLLGGDMRDGAHIDGQRSFYFSGIGTRGSRLEQIFDKAFALPRLSLNTMLEEASALVDRHYNDGDEVYLFGFSRGAATARRFACELPDGVKVRFMGMFDTVASFGKPNLKADSDPRSEVLFENGTIAASVQEAVHLVAIDETRLVFRPTLMNRDDRVTEIWMPGVHSDVGGGYRDDGLSDSALQVMLEAMQQRDVGLKSMSPSAIDFSNLLPDDAEYELDLDDIVIEPDHFSTMHLHERTPRLSDATLATRRICVNVNDSPGNDAPLIHWTAAERIYGDRTYRPEALRSVPHKLLLPDGESQAFDGLADHLRRGVRRLAHLEVGEERQLLCHALRTQNRNGVAIVAGHKYVFTVPVGERWKDKTITCGPEGWTRDDIQEGFLKEAAIAASEFLRRSPDSNWFALMGSVGPHDGELFEIMRHISQPFVAATSGELCSFANDIDRLYSNNSGSIRFSIKRVG</sequence>
<dbReference type="Gene3D" id="3.40.50.1820">
    <property type="entry name" value="alpha/beta hydrolase"/>
    <property type="match status" value="1"/>
</dbReference>
<dbReference type="SUPFAM" id="SSF53474">
    <property type="entry name" value="alpha/beta-Hydrolases"/>
    <property type="match status" value="1"/>
</dbReference>
<evidence type="ECO:0000313" key="2">
    <source>
        <dbReference type="EMBL" id="APZ92057.1"/>
    </source>
</evidence>
<dbReference type="PANTHER" id="PTHR33840:SF1">
    <property type="entry name" value="TLE1 PHOSPHOLIPASE DOMAIN-CONTAINING PROTEIN"/>
    <property type="match status" value="1"/>
</dbReference>
<proteinExistence type="predicted"/>
<protein>
    <recommendedName>
        <fullName evidence="1">T6SS Phospholipase effector Tle1-like catalytic domain-containing protein</fullName>
    </recommendedName>
</protein>